<dbReference type="Pfam" id="PF19086">
    <property type="entry name" value="Terpene_syn_C_2"/>
    <property type="match status" value="1"/>
</dbReference>
<evidence type="ECO:0000256" key="3">
    <source>
        <dbReference type="ARBA" id="ARBA00022842"/>
    </source>
</evidence>
<dbReference type="EMBL" id="MU857693">
    <property type="protein sequence ID" value="KAK4245704.1"/>
    <property type="molecule type" value="Genomic_DNA"/>
</dbReference>
<keyword evidence="6" id="KW-1185">Reference proteome</keyword>
<dbReference type="InterPro" id="IPR008949">
    <property type="entry name" value="Isoprenoid_synthase_dom_sf"/>
</dbReference>
<feature type="compositionally biased region" description="Basic and acidic residues" evidence="4">
    <location>
        <begin position="345"/>
        <end position="355"/>
    </location>
</feature>
<gene>
    <name evidence="5" type="ORF">C7999DRAFT_42790</name>
</gene>
<dbReference type="Proteomes" id="UP001303647">
    <property type="component" value="Unassembled WGS sequence"/>
</dbReference>
<reference evidence="5" key="2">
    <citation type="submission" date="2023-05" db="EMBL/GenBank/DDBJ databases">
        <authorList>
            <consortium name="Lawrence Berkeley National Laboratory"/>
            <person name="Steindorff A."/>
            <person name="Hensen N."/>
            <person name="Bonometti L."/>
            <person name="Westerberg I."/>
            <person name="Brannstrom I.O."/>
            <person name="Guillou S."/>
            <person name="Cros-Aarteil S."/>
            <person name="Calhoun S."/>
            <person name="Haridas S."/>
            <person name="Kuo A."/>
            <person name="Mondo S."/>
            <person name="Pangilinan J."/>
            <person name="Riley R."/>
            <person name="Labutti K."/>
            <person name="Andreopoulos B."/>
            <person name="Lipzen A."/>
            <person name="Chen C."/>
            <person name="Yanf M."/>
            <person name="Daum C."/>
            <person name="Ng V."/>
            <person name="Clum A."/>
            <person name="Ohm R."/>
            <person name="Martin F."/>
            <person name="Silar P."/>
            <person name="Natvig D."/>
            <person name="Lalanne C."/>
            <person name="Gautier V."/>
            <person name="Ament-Velasquez S.L."/>
            <person name="Kruys A."/>
            <person name="Hutchinson M.I."/>
            <person name="Powell A.J."/>
            <person name="Barry K."/>
            <person name="Miller A.N."/>
            <person name="Grigoriev I.V."/>
            <person name="Debuchy R."/>
            <person name="Gladieux P."/>
            <person name="Thoren M.H."/>
            <person name="Johannesson H."/>
        </authorList>
    </citation>
    <scope>NUCLEOTIDE SEQUENCE</scope>
    <source>
        <strain evidence="5">CBS 359.72</strain>
    </source>
</reference>
<dbReference type="PANTHER" id="PTHR12001">
    <property type="entry name" value="GERANYLGERANYL PYROPHOSPHATE SYNTHASE"/>
    <property type="match status" value="1"/>
</dbReference>
<feature type="region of interest" description="Disordered" evidence="4">
    <location>
        <begin position="325"/>
        <end position="363"/>
    </location>
</feature>
<keyword evidence="3" id="KW-0460">Magnesium</keyword>
<sequence>MEHDDAPTAETLDLSQYATHGFCPGYPLKRHRYESLANAGCHEARRDWARYMGPVGEFGNFNPVDGNFTALVLPLCKPERLRLVAYILEYDFLHDTVVEGVESDVSTQGDEFSLGERETVTANIRNVKSGRKQIQAKMVSQLNQTDKVCAARIMDAWKPMLSVTLRDKSKNFSNLEEYIDFRIIDTGAPFVESTMLFGIGMTMTPEEDALVADIVQPCYASLALANDYFSFDRNGRSCRASQTLVDAPTAKWFVIEAANQYERQFLELCEQFKARDAPRSPKLDLYLRALSHQVSSTVVWSLKCPRYHPEYVYDPNVGIEDELTAKESEHEPRSRQLSVSSAGSRDSDSHTRYSWDCDSASSSRTSSMSVKLLIFRLPSARLLGLEHLEAPFTYVQSMPSKRVRDTLADALNLWANLPETAVTRIKRVINDLHIASLMYTINSACFAIVEAIRKAYELSDVVPGASDIAFEQLRDLHIGQSHDLHWARHASCPSEEEYLNMVSKKTGGLFRLVSRLMCNHIGAELSSTVDRLINQLGIYFQIRDDYSNLSSDQYTTQKGFCDDFDEGKLSYPLLHYFTTSSSSSSKAAETLQVREILEQRREIGGLNEAHKKLVLQRLRESGSMAHTREVLHGLERAVDERVGQLERMAGRDNRVLRLCLRTLKVQ</sequence>
<comment type="caution">
    <text evidence="5">The sequence shown here is derived from an EMBL/GenBank/DDBJ whole genome shotgun (WGS) entry which is preliminary data.</text>
</comment>
<dbReference type="InterPro" id="IPR033749">
    <property type="entry name" value="Polyprenyl_synt_CS"/>
</dbReference>
<keyword evidence="2" id="KW-0479">Metal-binding</keyword>
<reference evidence="5" key="1">
    <citation type="journal article" date="2023" name="Mol. Phylogenet. Evol.">
        <title>Genome-scale phylogeny and comparative genomics of the fungal order Sordariales.</title>
        <authorList>
            <person name="Hensen N."/>
            <person name="Bonometti L."/>
            <person name="Westerberg I."/>
            <person name="Brannstrom I.O."/>
            <person name="Guillou S."/>
            <person name="Cros-Aarteil S."/>
            <person name="Calhoun S."/>
            <person name="Haridas S."/>
            <person name="Kuo A."/>
            <person name="Mondo S."/>
            <person name="Pangilinan J."/>
            <person name="Riley R."/>
            <person name="LaButti K."/>
            <person name="Andreopoulos B."/>
            <person name="Lipzen A."/>
            <person name="Chen C."/>
            <person name="Yan M."/>
            <person name="Daum C."/>
            <person name="Ng V."/>
            <person name="Clum A."/>
            <person name="Steindorff A."/>
            <person name="Ohm R.A."/>
            <person name="Martin F."/>
            <person name="Silar P."/>
            <person name="Natvig D.O."/>
            <person name="Lalanne C."/>
            <person name="Gautier V."/>
            <person name="Ament-Velasquez S.L."/>
            <person name="Kruys A."/>
            <person name="Hutchinson M.I."/>
            <person name="Powell A.J."/>
            <person name="Barry K."/>
            <person name="Miller A.N."/>
            <person name="Grigoriev I.V."/>
            <person name="Debuchy R."/>
            <person name="Gladieux P."/>
            <person name="Hiltunen Thoren M."/>
            <person name="Johannesson H."/>
        </authorList>
    </citation>
    <scope>NUCLEOTIDE SEQUENCE</scope>
    <source>
        <strain evidence="5">CBS 359.72</strain>
    </source>
</reference>
<dbReference type="Pfam" id="PF00348">
    <property type="entry name" value="polyprenyl_synt"/>
    <property type="match status" value="1"/>
</dbReference>
<dbReference type="AlphaFoldDB" id="A0AAN7HN46"/>
<protein>
    <submittedName>
        <fullName evidence="5">Isoprenoid synthase domain-containing protein</fullName>
    </submittedName>
</protein>
<keyword evidence="1" id="KW-0808">Transferase</keyword>
<dbReference type="GO" id="GO:0043386">
    <property type="term" value="P:mycotoxin biosynthetic process"/>
    <property type="evidence" value="ECO:0007669"/>
    <property type="project" value="UniProtKB-ARBA"/>
</dbReference>
<organism evidence="5 6">
    <name type="scientific">Corynascus novoguineensis</name>
    <dbReference type="NCBI Taxonomy" id="1126955"/>
    <lineage>
        <taxon>Eukaryota</taxon>
        <taxon>Fungi</taxon>
        <taxon>Dikarya</taxon>
        <taxon>Ascomycota</taxon>
        <taxon>Pezizomycotina</taxon>
        <taxon>Sordariomycetes</taxon>
        <taxon>Sordariomycetidae</taxon>
        <taxon>Sordariales</taxon>
        <taxon>Chaetomiaceae</taxon>
        <taxon>Corynascus</taxon>
    </lineage>
</organism>
<feature type="compositionally biased region" description="Basic and acidic residues" evidence="4">
    <location>
        <begin position="325"/>
        <end position="334"/>
    </location>
</feature>
<dbReference type="GO" id="GO:0046872">
    <property type="term" value="F:metal ion binding"/>
    <property type="evidence" value="ECO:0007669"/>
    <property type="project" value="UniProtKB-KW"/>
</dbReference>
<dbReference type="GO" id="GO:0004659">
    <property type="term" value="F:prenyltransferase activity"/>
    <property type="evidence" value="ECO:0007669"/>
    <property type="project" value="InterPro"/>
</dbReference>
<dbReference type="Gene3D" id="1.10.600.10">
    <property type="entry name" value="Farnesyl Diphosphate Synthase"/>
    <property type="match status" value="3"/>
</dbReference>
<dbReference type="PANTHER" id="PTHR12001:SF72">
    <property type="entry name" value="THIJ_PFPI FAMILY PROTEIN (AFU_ORTHOLOGUE AFUA_3G01210)-RELATED"/>
    <property type="match status" value="1"/>
</dbReference>
<evidence type="ECO:0000256" key="2">
    <source>
        <dbReference type="ARBA" id="ARBA00022723"/>
    </source>
</evidence>
<dbReference type="PROSITE" id="PS00444">
    <property type="entry name" value="POLYPRENYL_SYNTHASE_2"/>
    <property type="match status" value="1"/>
</dbReference>
<name>A0AAN7HN46_9PEZI</name>
<dbReference type="GO" id="GO:0046165">
    <property type="term" value="P:alcohol biosynthetic process"/>
    <property type="evidence" value="ECO:0007669"/>
    <property type="project" value="UniProtKB-ARBA"/>
</dbReference>
<evidence type="ECO:0000256" key="4">
    <source>
        <dbReference type="SAM" id="MobiDB-lite"/>
    </source>
</evidence>
<evidence type="ECO:0000313" key="6">
    <source>
        <dbReference type="Proteomes" id="UP001303647"/>
    </source>
</evidence>
<proteinExistence type="predicted"/>
<evidence type="ECO:0000313" key="5">
    <source>
        <dbReference type="EMBL" id="KAK4245704.1"/>
    </source>
</evidence>
<dbReference type="SUPFAM" id="SSF48576">
    <property type="entry name" value="Terpenoid synthases"/>
    <property type="match status" value="2"/>
</dbReference>
<dbReference type="InterPro" id="IPR000092">
    <property type="entry name" value="Polyprenyl_synt"/>
</dbReference>
<accession>A0AAN7HN46</accession>
<dbReference type="GO" id="GO:0008299">
    <property type="term" value="P:isoprenoid biosynthetic process"/>
    <property type="evidence" value="ECO:0007669"/>
    <property type="project" value="InterPro"/>
</dbReference>
<evidence type="ECO:0000256" key="1">
    <source>
        <dbReference type="ARBA" id="ARBA00022679"/>
    </source>
</evidence>